<protein>
    <submittedName>
        <fullName evidence="2">Multiple antibiotic resistance protein MarR</fullName>
    </submittedName>
</protein>
<dbReference type="AlphaFoldDB" id="A0A0N7M9U9"/>
<dbReference type="Proteomes" id="UP000051870">
    <property type="component" value="Unassembled WGS sequence"/>
</dbReference>
<dbReference type="Pfam" id="PF01047">
    <property type="entry name" value="MarR"/>
    <property type="match status" value="1"/>
</dbReference>
<accession>A0A0N7M9U9</accession>
<dbReference type="GeneID" id="83881713"/>
<dbReference type="PANTHER" id="PTHR33164">
    <property type="entry name" value="TRANSCRIPTIONAL REGULATOR, MARR FAMILY"/>
    <property type="match status" value="1"/>
</dbReference>
<dbReference type="RefSeq" id="WP_058311894.1">
    <property type="nucleotide sequence ID" value="NZ_CANLZE010000003.1"/>
</dbReference>
<dbReference type="PANTHER" id="PTHR33164:SF43">
    <property type="entry name" value="HTH-TYPE TRANSCRIPTIONAL REPRESSOR YETL"/>
    <property type="match status" value="1"/>
</dbReference>
<dbReference type="GO" id="GO:0003700">
    <property type="term" value="F:DNA-binding transcription factor activity"/>
    <property type="evidence" value="ECO:0007669"/>
    <property type="project" value="InterPro"/>
</dbReference>
<dbReference type="Gene3D" id="1.10.10.10">
    <property type="entry name" value="Winged helix-like DNA-binding domain superfamily/Winged helix DNA-binding domain"/>
    <property type="match status" value="1"/>
</dbReference>
<sequence length="166" mass="18469">MKKLTIAEIVAGNREHWPEVDTPTSITIIALIRLNDLVMERYKEILLGYGLTQAGFEVLATLRGLPEPNCLTPTELYRSILITSGGMTKVLKGLEENALILRKSNPDDQRSRFVQLTDKGRALAEASMEAVSQEEQKMLESALTPQQIAQLSSVLMRTVNKLESTD</sequence>
<dbReference type="GO" id="GO:0006950">
    <property type="term" value="P:response to stress"/>
    <property type="evidence" value="ECO:0007669"/>
    <property type="project" value="TreeGrafter"/>
</dbReference>
<proteinExistence type="predicted"/>
<gene>
    <name evidence="2" type="primary">marR_2</name>
    <name evidence="2" type="ORF">PH7735_02704</name>
</gene>
<dbReference type="InterPro" id="IPR036388">
    <property type="entry name" value="WH-like_DNA-bd_sf"/>
</dbReference>
<dbReference type="InterPro" id="IPR039422">
    <property type="entry name" value="MarR/SlyA-like"/>
</dbReference>
<dbReference type="EMBL" id="CYTW01000003">
    <property type="protein sequence ID" value="CUK03796.1"/>
    <property type="molecule type" value="Genomic_DNA"/>
</dbReference>
<evidence type="ECO:0000313" key="2">
    <source>
        <dbReference type="EMBL" id="CUK03796.1"/>
    </source>
</evidence>
<name>A0A0N7M9U9_9RHOB</name>
<reference evidence="3" key="1">
    <citation type="submission" date="2015-09" db="EMBL/GenBank/DDBJ databases">
        <authorList>
            <person name="Rodrigo-Torres Lidia"/>
            <person name="Arahal R.David."/>
        </authorList>
    </citation>
    <scope>NUCLEOTIDE SEQUENCE [LARGE SCALE GENOMIC DNA]</scope>
    <source>
        <strain evidence="3">CECT 7735</strain>
    </source>
</reference>
<keyword evidence="3" id="KW-1185">Reference proteome</keyword>
<dbReference type="STRING" id="1715693.PH7735_02704"/>
<organism evidence="2 3">
    <name type="scientific">Shimia thalassica</name>
    <dbReference type="NCBI Taxonomy" id="1715693"/>
    <lineage>
        <taxon>Bacteria</taxon>
        <taxon>Pseudomonadati</taxon>
        <taxon>Pseudomonadota</taxon>
        <taxon>Alphaproteobacteria</taxon>
        <taxon>Rhodobacterales</taxon>
        <taxon>Roseobacteraceae</taxon>
    </lineage>
</organism>
<dbReference type="InterPro" id="IPR000835">
    <property type="entry name" value="HTH_MarR-typ"/>
</dbReference>
<dbReference type="SMART" id="SM00347">
    <property type="entry name" value="HTH_MARR"/>
    <property type="match status" value="1"/>
</dbReference>
<feature type="domain" description="HTH marR-type" evidence="1">
    <location>
        <begin position="24"/>
        <end position="160"/>
    </location>
</feature>
<evidence type="ECO:0000259" key="1">
    <source>
        <dbReference type="PROSITE" id="PS50995"/>
    </source>
</evidence>
<dbReference type="InterPro" id="IPR036390">
    <property type="entry name" value="WH_DNA-bd_sf"/>
</dbReference>
<evidence type="ECO:0000313" key="3">
    <source>
        <dbReference type="Proteomes" id="UP000051870"/>
    </source>
</evidence>
<dbReference type="PROSITE" id="PS50995">
    <property type="entry name" value="HTH_MARR_2"/>
    <property type="match status" value="1"/>
</dbReference>
<dbReference type="SUPFAM" id="SSF46785">
    <property type="entry name" value="Winged helix' DNA-binding domain"/>
    <property type="match status" value="1"/>
</dbReference>
<dbReference type="PRINTS" id="PR00598">
    <property type="entry name" value="HTHMARR"/>
</dbReference>